<dbReference type="Proteomes" id="UP000187203">
    <property type="component" value="Unassembled WGS sequence"/>
</dbReference>
<name>A0A1R3HTY1_9ROSI</name>
<sequence length="76" mass="8539">MHLDLVEWLIRRGADGPNHKSQRKILRTKGSPSGKPQVWDVVGLHHSFYKGLGNAYSLAGFLLIVHPTNHHCQPGY</sequence>
<dbReference type="EMBL" id="AWUE01019397">
    <property type="protein sequence ID" value="OMO73704.1"/>
    <property type="molecule type" value="Genomic_DNA"/>
</dbReference>
<dbReference type="AlphaFoldDB" id="A0A1R3HTY1"/>
<gene>
    <name evidence="1" type="ORF">COLO4_26914</name>
</gene>
<proteinExistence type="predicted"/>
<protein>
    <submittedName>
        <fullName evidence="1">Uncharacterized protein</fullName>
    </submittedName>
</protein>
<organism evidence="1 2">
    <name type="scientific">Corchorus olitorius</name>
    <dbReference type="NCBI Taxonomy" id="93759"/>
    <lineage>
        <taxon>Eukaryota</taxon>
        <taxon>Viridiplantae</taxon>
        <taxon>Streptophyta</taxon>
        <taxon>Embryophyta</taxon>
        <taxon>Tracheophyta</taxon>
        <taxon>Spermatophyta</taxon>
        <taxon>Magnoliopsida</taxon>
        <taxon>eudicotyledons</taxon>
        <taxon>Gunneridae</taxon>
        <taxon>Pentapetalae</taxon>
        <taxon>rosids</taxon>
        <taxon>malvids</taxon>
        <taxon>Malvales</taxon>
        <taxon>Malvaceae</taxon>
        <taxon>Grewioideae</taxon>
        <taxon>Apeibeae</taxon>
        <taxon>Corchorus</taxon>
    </lineage>
</organism>
<evidence type="ECO:0000313" key="1">
    <source>
        <dbReference type="EMBL" id="OMO73704.1"/>
    </source>
</evidence>
<keyword evidence="2" id="KW-1185">Reference proteome</keyword>
<evidence type="ECO:0000313" key="2">
    <source>
        <dbReference type="Proteomes" id="UP000187203"/>
    </source>
</evidence>
<reference evidence="2" key="1">
    <citation type="submission" date="2013-09" db="EMBL/GenBank/DDBJ databases">
        <title>Corchorus olitorius genome sequencing.</title>
        <authorList>
            <person name="Alam M."/>
            <person name="Haque M.S."/>
            <person name="Islam M.S."/>
            <person name="Emdad E.M."/>
            <person name="Islam M.M."/>
            <person name="Ahmed B."/>
            <person name="Halim A."/>
            <person name="Hossen Q.M.M."/>
            <person name="Hossain M.Z."/>
            <person name="Ahmed R."/>
            <person name="Khan M.M."/>
            <person name="Islam R."/>
            <person name="Rashid M.M."/>
            <person name="Khan S.A."/>
            <person name="Rahman M.S."/>
            <person name="Alam M."/>
            <person name="Yahiya A.S."/>
            <person name="Khan M.S."/>
            <person name="Azam M.S."/>
            <person name="Haque T."/>
            <person name="Lashkar M.Z.H."/>
            <person name="Akhand A.I."/>
            <person name="Morshed G."/>
            <person name="Roy S."/>
            <person name="Uddin K.S."/>
            <person name="Rabeya T."/>
            <person name="Hossain A.S."/>
            <person name="Chowdhury A."/>
            <person name="Snigdha A.R."/>
            <person name="Mortoza M.S."/>
            <person name="Matin S.A."/>
            <person name="Hoque S.M.E."/>
            <person name="Islam M.K."/>
            <person name="Roy D.K."/>
            <person name="Haider R."/>
            <person name="Moosa M.M."/>
            <person name="Elias S.M."/>
            <person name="Hasan A.M."/>
            <person name="Jahan S."/>
            <person name="Shafiuddin M."/>
            <person name="Mahmood N."/>
            <person name="Shommy N.S."/>
        </authorList>
    </citation>
    <scope>NUCLEOTIDE SEQUENCE [LARGE SCALE GENOMIC DNA]</scope>
    <source>
        <strain evidence="2">cv. O-4</strain>
    </source>
</reference>
<accession>A0A1R3HTY1</accession>
<comment type="caution">
    <text evidence="1">The sequence shown here is derived from an EMBL/GenBank/DDBJ whole genome shotgun (WGS) entry which is preliminary data.</text>
</comment>